<dbReference type="Proteomes" id="UP000095008">
    <property type="component" value="Unassembled WGS sequence"/>
</dbReference>
<keyword evidence="4" id="KW-1185">Reference proteome</keyword>
<name>A0A1C2I424_ACITH</name>
<proteinExistence type="predicted"/>
<evidence type="ECO:0000313" key="3">
    <source>
        <dbReference type="Proteomes" id="UP000094893"/>
    </source>
</evidence>
<dbReference type="EMBL" id="LWSA01000033">
    <property type="protein sequence ID" value="OCX75777.1"/>
    <property type="molecule type" value="Genomic_DNA"/>
</dbReference>
<evidence type="ECO:0000313" key="4">
    <source>
        <dbReference type="Proteomes" id="UP000095008"/>
    </source>
</evidence>
<organism evidence="1 4">
    <name type="scientific">Acidithiobacillus thiooxidans</name>
    <name type="common">Thiobacillus thiooxidans</name>
    <dbReference type="NCBI Taxonomy" id="930"/>
    <lineage>
        <taxon>Bacteria</taxon>
        <taxon>Pseudomonadati</taxon>
        <taxon>Pseudomonadota</taxon>
        <taxon>Acidithiobacillia</taxon>
        <taxon>Acidithiobacillales</taxon>
        <taxon>Acidithiobacillaceae</taxon>
        <taxon>Acidithiobacillus</taxon>
    </lineage>
</organism>
<dbReference type="OrthoDB" id="5311244at2"/>
<comment type="caution">
    <text evidence="1">The sequence shown here is derived from an EMBL/GenBank/DDBJ whole genome shotgun (WGS) entry which is preliminary data.</text>
</comment>
<accession>A0A1C2I424</accession>
<reference evidence="1 3" key="1">
    <citation type="journal article" date="2016" name="Int. J. Mol. Sci.">
        <title>Comparative genomics of the extreme acidophile Acidithiobacillus thiooxidans reveals intraspecific divergence and niche adaptation.</title>
        <authorList>
            <person name="Zhang X."/>
            <person name="Feng X."/>
            <person name="Tao J."/>
            <person name="Ma L."/>
            <person name="Xiao Y."/>
            <person name="Liang Y."/>
            <person name="Liu X."/>
            <person name="Yin H."/>
        </authorList>
    </citation>
    <scope>NUCLEOTIDE SEQUENCE [LARGE SCALE GENOMIC DNA]</scope>
    <source>
        <strain evidence="2 3">A02</strain>
        <strain evidence="1">DXS-W</strain>
    </source>
</reference>
<dbReference type="RefSeq" id="WP_065968036.1">
    <property type="nucleotide sequence ID" value="NZ_LWRY01000154.1"/>
</dbReference>
<dbReference type="EMBL" id="LWRY01000154">
    <property type="protein sequence ID" value="OCX70771.1"/>
    <property type="molecule type" value="Genomic_DNA"/>
</dbReference>
<dbReference type="AlphaFoldDB" id="A0A1C2I424"/>
<evidence type="ECO:0000313" key="1">
    <source>
        <dbReference type="EMBL" id="OCX70771.1"/>
    </source>
</evidence>
<sequence>MKKIDPQQAIQRALALRLHSALDAAFLAVSEQLCGCDSVTLDAAVKVIDNDQVLDYATFLYQSQTPQSLSGSCAEHPVSVESEREWELTESEACLARSIAQVAAEVDAQSHPRT</sequence>
<gene>
    <name evidence="1" type="ORF">A6M23_13350</name>
    <name evidence="2" type="ORF">A6P07_03965</name>
</gene>
<dbReference type="STRING" id="930.GCA_002079865_00099"/>
<protein>
    <submittedName>
        <fullName evidence="1">Uncharacterized protein</fullName>
    </submittedName>
</protein>
<evidence type="ECO:0000313" key="2">
    <source>
        <dbReference type="EMBL" id="OCX75777.1"/>
    </source>
</evidence>
<dbReference type="Proteomes" id="UP000094893">
    <property type="component" value="Unassembled WGS sequence"/>
</dbReference>